<evidence type="ECO:0000313" key="2">
    <source>
        <dbReference type="Proteomes" id="UP001060085"/>
    </source>
</evidence>
<keyword evidence="2" id="KW-1185">Reference proteome</keyword>
<proteinExistence type="predicted"/>
<name>A0ACC0BPA7_CATRO</name>
<gene>
    <name evidence="1" type="ORF">M9H77_14792</name>
</gene>
<reference evidence="2" key="1">
    <citation type="journal article" date="2023" name="Nat. Plants">
        <title>Single-cell RNA sequencing provides a high-resolution roadmap for understanding the multicellular compartmentation of specialized metabolism.</title>
        <authorList>
            <person name="Sun S."/>
            <person name="Shen X."/>
            <person name="Li Y."/>
            <person name="Li Y."/>
            <person name="Wang S."/>
            <person name="Li R."/>
            <person name="Zhang H."/>
            <person name="Shen G."/>
            <person name="Guo B."/>
            <person name="Wei J."/>
            <person name="Xu J."/>
            <person name="St-Pierre B."/>
            <person name="Chen S."/>
            <person name="Sun C."/>
        </authorList>
    </citation>
    <scope>NUCLEOTIDE SEQUENCE [LARGE SCALE GENOMIC DNA]</scope>
</reference>
<organism evidence="1 2">
    <name type="scientific">Catharanthus roseus</name>
    <name type="common">Madagascar periwinkle</name>
    <name type="synonym">Vinca rosea</name>
    <dbReference type="NCBI Taxonomy" id="4058"/>
    <lineage>
        <taxon>Eukaryota</taxon>
        <taxon>Viridiplantae</taxon>
        <taxon>Streptophyta</taxon>
        <taxon>Embryophyta</taxon>
        <taxon>Tracheophyta</taxon>
        <taxon>Spermatophyta</taxon>
        <taxon>Magnoliopsida</taxon>
        <taxon>eudicotyledons</taxon>
        <taxon>Gunneridae</taxon>
        <taxon>Pentapetalae</taxon>
        <taxon>asterids</taxon>
        <taxon>lamiids</taxon>
        <taxon>Gentianales</taxon>
        <taxon>Apocynaceae</taxon>
        <taxon>Rauvolfioideae</taxon>
        <taxon>Vinceae</taxon>
        <taxon>Catharanthinae</taxon>
        <taxon>Catharanthus</taxon>
    </lineage>
</organism>
<comment type="caution">
    <text evidence="1">The sequence shown here is derived from an EMBL/GenBank/DDBJ whole genome shotgun (WGS) entry which is preliminary data.</text>
</comment>
<accession>A0ACC0BPA7</accession>
<protein>
    <submittedName>
        <fullName evidence="1">Uncharacterized protein</fullName>
    </submittedName>
</protein>
<dbReference type="EMBL" id="CM044703">
    <property type="protein sequence ID" value="KAI5674428.1"/>
    <property type="molecule type" value="Genomic_DNA"/>
</dbReference>
<dbReference type="Proteomes" id="UP001060085">
    <property type="component" value="Linkage Group LG03"/>
</dbReference>
<evidence type="ECO:0000313" key="1">
    <source>
        <dbReference type="EMBL" id="KAI5674428.1"/>
    </source>
</evidence>
<sequence>MHTHWSVADIYLQSPSPTSKKKKKKKPPTNQKFQLIHYNKAEMWRTLWRSIDRFSLHYFKYVIDELRAINVVDWHNRVWKQSFEFHLANMFIMCIRSHVPLIFLQEVVEDLLQSIVEIVTYGQSHNPSIFECFMEFQVLSEFVRLLDIAGNSGIEAPLLQYLSIMIQNMDNKNAIYKGVVSESCFTEKIRESELLPPDAMRGQEGKLECGPFSLICLTFSPVQNYCLSNGYINRIITHQFKFDGGDLVPYYISFLRAVTAKIDKDTICLLVKVHQDAVVSFPLYAEALKFAHYGEKMIQIAVRAITLNVYNVADDMVYQHLTTPPVSEYFSSLFLSLRKKCFQVDALVSGPKETWHERKQELIFRTDGIVDDLYYIKDVLCIGDHRLSSLITHNMVDVLIVPVLLPPLHVRRSNGTCLSAITSLYVLSCVFQVCGGSSFSSLPLEITQTKGEILYYISSSNCRLMLASLMLLFIVAETKDVDHELAVMIDQIKRAAQDSGSTNARNIKKIVDALLKVLASESPCSVPMLVHTAWLLRKLLTSYDLAYGRICEEFRGCWYDFIPDTLRNEWAECKADAIFMGFCFGDATALDESSHSKDPFFVLDLEWSKISANNNTSTSSAKTMTHPAIQIPGSLGSAFDWQQMVDAVKLKSSVLGDDHIDIPFEKLKMSSLHLLEKRYTSDLSSASFGSEVALGHGIPCTIAFSKAGTRDIYVIPVAKEGSGKLLLVEQHPLHYRKGVVIAIAPLAGLNPKIDENHPTWLHLRLREFEPSFDVSKNGTFGSKTRVGASKGRWTLGFRNADYCSAAYSAILEEARKQRTVNKDAFWQKETVPAGRPASQILFIGTISIAFPHMAAYESKYFVLYDYYFTSRKKAKIERNVSRLSLDHKVKTLLPSMIVRRRLSEL</sequence>